<evidence type="ECO:0000313" key="3">
    <source>
        <dbReference type="Proteomes" id="UP000299102"/>
    </source>
</evidence>
<dbReference type="Proteomes" id="UP000299102">
    <property type="component" value="Unassembled WGS sequence"/>
</dbReference>
<comment type="caution">
    <text evidence="2">The sequence shown here is derived from an EMBL/GenBank/DDBJ whole genome shotgun (WGS) entry which is preliminary data.</text>
</comment>
<organism evidence="2 3">
    <name type="scientific">Eumeta variegata</name>
    <name type="common">Bagworm moth</name>
    <name type="synonym">Eumeta japonica</name>
    <dbReference type="NCBI Taxonomy" id="151549"/>
    <lineage>
        <taxon>Eukaryota</taxon>
        <taxon>Metazoa</taxon>
        <taxon>Ecdysozoa</taxon>
        <taxon>Arthropoda</taxon>
        <taxon>Hexapoda</taxon>
        <taxon>Insecta</taxon>
        <taxon>Pterygota</taxon>
        <taxon>Neoptera</taxon>
        <taxon>Endopterygota</taxon>
        <taxon>Lepidoptera</taxon>
        <taxon>Glossata</taxon>
        <taxon>Ditrysia</taxon>
        <taxon>Tineoidea</taxon>
        <taxon>Psychidae</taxon>
        <taxon>Oiketicinae</taxon>
        <taxon>Eumeta</taxon>
    </lineage>
</organism>
<dbReference type="AlphaFoldDB" id="A0A4C1WBK4"/>
<dbReference type="OrthoDB" id="348678at2759"/>
<reference evidence="2 3" key="1">
    <citation type="journal article" date="2019" name="Commun. Biol.">
        <title>The bagworm genome reveals a unique fibroin gene that provides high tensile strength.</title>
        <authorList>
            <person name="Kono N."/>
            <person name="Nakamura H."/>
            <person name="Ohtoshi R."/>
            <person name="Tomita M."/>
            <person name="Numata K."/>
            <person name="Arakawa K."/>
        </authorList>
    </citation>
    <scope>NUCLEOTIDE SEQUENCE [LARGE SCALE GENOMIC DNA]</scope>
</reference>
<dbReference type="STRING" id="151549.A0A4C1WBK4"/>
<accession>A0A4C1WBK4</accession>
<evidence type="ECO:0000313" key="2">
    <source>
        <dbReference type="EMBL" id="GBP48778.1"/>
    </source>
</evidence>
<name>A0A4C1WBK4_EUMVA</name>
<evidence type="ECO:0000256" key="1">
    <source>
        <dbReference type="SAM" id="MobiDB-lite"/>
    </source>
</evidence>
<protein>
    <submittedName>
        <fullName evidence="2">Uncharacterized protein</fullName>
    </submittedName>
</protein>
<feature type="region of interest" description="Disordered" evidence="1">
    <location>
        <begin position="12"/>
        <end position="32"/>
    </location>
</feature>
<proteinExistence type="predicted"/>
<sequence length="109" mass="11994">MMSFILEAECRREGERGGVGGGAGATRPARFGEPACDSPLSLVESAARHMRTRHADNVEFVLWTGISIKLPTKNDDSLHMNNKFKQKKTLSIHESCRPDDISAVVLRNA</sequence>
<gene>
    <name evidence="2" type="ORF">EVAR_32802_1</name>
</gene>
<keyword evidence="3" id="KW-1185">Reference proteome</keyword>
<dbReference type="EMBL" id="BGZK01000530">
    <property type="protein sequence ID" value="GBP48778.1"/>
    <property type="molecule type" value="Genomic_DNA"/>
</dbReference>